<accession>A0A150GDT2</accession>
<keyword evidence="1" id="KW-0472">Membrane</keyword>
<dbReference type="AlphaFoldDB" id="A0A150GDT2"/>
<reference evidence="3" key="1">
    <citation type="journal article" date="2016" name="Nat. Commun.">
        <title>The Gonium pectorale genome demonstrates co-option of cell cycle regulation during the evolution of multicellularity.</title>
        <authorList>
            <person name="Hanschen E.R."/>
            <person name="Marriage T.N."/>
            <person name="Ferris P.J."/>
            <person name="Hamaji T."/>
            <person name="Toyoda A."/>
            <person name="Fujiyama A."/>
            <person name="Neme R."/>
            <person name="Noguchi H."/>
            <person name="Minakuchi Y."/>
            <person name="Suzuki M."/>
            <person name="Kawai-Toyooka H."/>
            <person name="Smith D.R."/>
            <person name="Sparks H."/>
            <person name="Anderson J."/>
            <person name="Bakaric R."/>
            <person name="Luria V."/>
            <person name="Karger A."/>
            <person name="Kirschner M.W."/>
            <person name="Durand P.M."/>
            <person name="Michod R.E."/>
            <person name="Nozaki H."/>
            <person name="Olson B.J."/>
        </authorList>
    </citation>
    <scope>NUCLEOTIDE SEQUENCE [LARGE SCALE GENOMIC DNA]</scope>
    <source>
        <strain evidence="3">NIES-2863</strain>
    </source>
</reference>
<gene>
    <name evidence="2" type="ORF">GPECTOR_31g348</name>
</gene>
<keyword evidence="1" id="KW-0812">Transmembrane</keyword>
<protein>
    <submittedName>
        <fullName evidence="2">Uncharacterized protein</fullName>
    </submittedName>
</protein>
<dbReference type="Proteomes" id="UP000075714">
    <property type="component" value="Unassembled WGS sequence"/>
</dbReference>
<sequence>MQAVEMNVTMLLFALGLMMWIARFGVEEICVFGLTKAFGFASFLSDICVDLGAFGINTPDNVPSRLCGDELAALCATWSDLQIDYLSFGALLLLGAHSMFLGGVGWAGVG</sequence>
<proteinExistence type="predicted"/>
<evidence type="ECO:0000256" key="1">
    <source>
        <dbReference type="SAM" id="Phobius"/>
    </source>
</evidence>
<feature type="transmembrane region" description="Helical" evidence="1">
    <location>
        <begin position="6"/>
        <end position="26"/>
    </location>
</feature>
<name>A0A150GDT2_GONPE</name>
<dbReference type="STRING" id="33097.A0A150GDT2"/>
<keyword evidence="1" id="KW-1133">Transmembrane helix</keyword>
<feature type="transmembrane region" description="Helical" evidence="1">
    <location>
        <begin position="88"/>
        <end position="109"/>
    </location>
</feature>
<keyword evidence="3" id="KW-1185">Reference proteome</keyword>
<dbReference type="EMBL" id="LSYV01000032">
    <property type="protein sequence ID" value="KXZ47986.1"/>
    <property type="molecule type" value="Genomic_DNA"/>
</dbReference>
<comment type="caution">
    <text evidence="2">The sequence shown here is derived from an EMBL/GenBank/DDBJ whole genome shotgun (WGS) entry which is preliminary data.</text>
</comment>
<organism evidence="2 3">
    <name type="scientific">Gonium pectorale</name>
    <name type="common">Green alga</name>
    <dbReference type="NCBI Taxonomy" id="33097"/>
    <lineage>
        <taxon>Eukaryota</taxon>
        <taxon>Viridiplantae</taxon>
        <taxon>Chlorophyta</taxon>
        <taxon>core chlorophytes</taxon>
        <taxon>Chlorophyceae</taxon>
        <taxon>CS clade</taxon>
        <taxon>Chlamydomonadales</taxon>
        <taxon>Volvocaceae</taxon>
        <taxon>Gonium</taxon>
    </lineage>
</organism>
<evidence type="ECO:0000313" key="3">
    <source>
        <dbReference type="Proteomes" id="UP000075714"/>
    </source>
</evidence>
<evidence type="ECO:0000313" key="2">
    <source>
        <dbReference type="EMBL" id="KXZ47986.1"/>
    </source>
</evidence>